<keyword evidence="2 4" id="KW-0418">Kinase</keyword>
<evidence type="ECO:0000313" key="4">
    <source>
        <dbReference type="EMBL" id="QED39097.1"/>
    </source>
</evidence>
<name>A0A5B8YQB0_9FLAO</name>
<comment type="similarity">
    <text evidence="1 2">Belongs to the fructosamine kinase family.</text>
</comment>
<gene>
    <name evidence="4" type="ORF">FK178_09580</name>
</gene>
<dbReference type="Gene3D" id="3.30.200.20">
    <property type="entry name" value="Phosphorylase Kinase, domain 1"/>
    <property type="match status" value="1"/>
</dbReference>
<dbReference type="KEGG" id="anp:FK178_09580"/>
<keyword evidence="5" id="KW-1185">Reference proteome</keyword>
<dbReference type="Pfam" id="PF03881">
    <property type="entry name" value="Fructosamin_kin"/>
    <property type="match status" value="1"/>
</dbReference>
<feature type="domain" description="Protein kinase" evidence="3">
    <location>
        <begin position="14"/>
        <end position="280"/>
    </location>
</feature>
<evidence type="ECO:0000256" key="2">
    <source>
        <dbReference type="PIRNR" id="PIRNR006221"/>
    </source>
</evidence>
<organism evidence="4 5">
    <name type="scientific">Antarcticibacterium arcticum</name>
    <dbReference type="NCBI Taxonomy" id="2585771"/>
    <lineage>
        <taxon>Bacteria</taxon>
        <taxon>Pseudomonadati</taxon>
        <taxon>Bacteroidota</taxon>
        <taxon>Flavobacteriia</taxon>
        <taxon>Flavobacteriales</taxon>
        <taxon>Flavobacteriaceae</taxon>
        <taxon>Antarcticibacterium</taxon>
    </lineage>
</organism>
<evidence type="ECO:0000256" key="1">
    <source>
        <dbReference type="ARBA" id="ARBA00009460"/>
    </source>
</evidence>
<accession>A0A5B8YQB0</accession>
<reference evidence="4 5" key="1">
    <citation type="submission" date="2019-08" db="EMBL/GenBank/DDBJ databases">
        <title>Antarcticibacterium arcticum sp. nov., a bacterium isolated from marine sediment of the Canadian Beaufort Sea.</title>
        <authorList>
            <person name="Lee Y.M."/>
            <person name="Baek K."/>
            <person name="Lee D.-H."/>
            <person name="Shin S.C."/>
            <person name="Jin Y.K."/>
            <person name="Park Y."/>
        </authorList>
    </citation>
    <scope>NUCLEOTIDE SEQUENCE [LARGE SCALE GENOMIC DNA]</scope>
    <source>
        <strain evidence="4 5">PAMC 28998</strain>
    </source>
</reference>
<dbReference type="PIRSF" id="PIRSF006221">
    <property type="entry name" value="Ketosamine-3-kinase"/>
    <property type="match status" value="1"/>
</dbReference>
<dbReference type="Gene3D" id="3.90.1200.10">
    <property type="match status" value="1"/>
</dbReference>
<dbReference type="Proteomes" id="UP000321954">
    <property type="component" value="Chromosome"/>
</dbReference>
<dbReference type="PROSITE" id="PS50011">
    <property type="entry name" value="PROTEIN_KINASE_DOM"/>
    <property type="match status" value="1"/>
</dbReference>
<protein>
    <submittedName>
        <fullName evidence="4">Fructosamine kinase family protein</fullName>
    </submittedName>
</protein>
<dbReference type="PANTHER" id="PTHR12149">
    <property type="entry name" value="FRUCTOSAMINE 3 KINASE-RELATED PROTEIN"/>
    <property type="match status" value="1"/>
</dbReference>
<dbReference type="OrthoDB" id="5291879at2"/>
<dbReference type="GO" id="GO:0004672">
    <property type="term" value="F:protein kinase activity"/>
    <property type="evidence" value="ECO:0007669"/>
    <property type="project" value="InterPro"/>
</dbReference>
<keyword evidence="2" id="KW-0808">Transferase</keyword>
<dbReference type="InterPro" id="IPR016477">
    <property type="entry name" value="Fructo-/Ketosamine-3-kinase"/>
</dbReference>
<dbReference type="InterPro" id="IPR000719">
    <property type="entry name" value="Prot_kinase_dom"/>
</dbReference>
<dbReference type="AlphaFoldDB" id="A0A5B8YQB0"/>
<dbReference type="InterPro" id="IPR011009">
    <property type="entry name" value="Kinase-like_dom_sf"/>
</dbReference>
<dbReference type="EMBL" id="CP042476">
    <property type="protein sequence ID" value="QED39097.1"/>
    <property type="molecule type" value="Genomic_DNA"/>
</dbReference>
<dbReference type="SUPFAM" id="SSF56112">
    <property type="entry name" value="Protein kinase-like (PK-like)"/>
    <property type="match status" value="1"/>
</dbReference>
<evidence type="ECO:0000259" key="3">
    <source>
        <dbReference type="PROSITE" id="PS50011"/>
    </source>
</evidence>
<evidence type="ECO:0000313" key="5">
    <source>
        <dbReference type="Proteomes" id="UP000321954"/>
    </source>
</evidence>
<dbReference type="GO" id="GO:0005524">
    <property type="term" value="F:ATP binding"/>
    <property type="evidence" value="ECO:0007669"/>
    <property type="project" value="InterPro"/>
</dbReference>
<dbReference type="PANTHER" id="PTHR12149:SF8">
    <property type="entry name" value="PROTEIN-RIBULOSAMINE 3-KINASE"/>
    <property type="match status" value="1"/>
</dbReference>
<proteinExistence type="inferred from homology"/>
<sequence length="280" mass="31957">MDFKHIAEQNSFEISTVTELGGGDINEVFLITTNKAEKFVVKINNAKEFPGMFQAEMEGLQTLSKTGCIKIPKPIYTGEFEDKAYLLLEYIPAGKQGNDFWENFGSQVACLHQHTAKEFGFNKDNYVGSLPQKNNWSEDPVEFYITRRLAPQLKLAGENNYDLGISKYFIRNVSENIPDEPPSLIHGDLWNGNFIITSAGEPCLIDPAVAYAPREMDLAMMKLFGGFDHRLFGAYNEAFPLERGFEERLPLWQLYYLLVHLNIFGKGYLNQVNNIIRQYN</sequence>